<evidence type="ECO:0000313" key="1">
    <source>
        <dbReference type="EMBL" id="VAW14287.1"/>
    </source>
</evidence>
<sequence>MKKTLLLLALITSPAMAQMQQPANSNPHESASGMSGMQMMNMETEPQSGIGGSPLFEPGQSAFAAIAEVVKTLNANPDTDWSNVDIDTLREHLRDMDVVTIDSISEANDIEGGVRFTVTGGPDVAPSITRMVLSHAIVMDGVDDWAYSAQELVNGAEISITVPESDLKKLKALGFYGMLASGPHHQPHHWAMANGKGMQAMSNQ</sequence>
<dbReference type="AlphaFoldDB" id="A0A3B0TLP7"/>
<accession>A0A3B0TLP7</accession>
<reference evidence="1" key="1">
    <citation type="submission" date="2018-06" db="EMBL/GenBank/DDBJ databases">
        <authorList>
            <person name="Zhirakovskaya E."/>
        </authorList>
    </citation>
    <scope>NUCLEOTIDE SEQUENCE</scope>
</reference>
<dbReference type="EMBL" id="UOEQ01000031">
    <property type="protein sequence ID" value="VAW14287.1"/>
    <property type="molecule type" value="Genomic_DNA"/>
</dbReference>
<name>A0A3B0TLP7_9ZZZZ</name>
<protein>
    <submittedName>
        <fullName evidence="1">Uncharacterized protein</fullName>
    </submittedName>
</protein>
<proteinExistence type="predicted"/>
<gene>
    <name evidence="1" type="ORF">MNBD_ALPHA11-1552</name>
</gene>
<organism evidence="1">
    <name type="scientific">hydrothermal vent metagenome</name>
    <dbReference type="NCBI Taxonomy" id="652676"/>
    <lineage>
        <taxon>unclassified sequences</taxon>
        <taxon>metagenomes</taxon>
        <taxon>ecological metagenomes</taxon>
    </lineage>
</organism>